<evidence type="ECO:0000313" key="2">
    <source>
        <dbReference type="EMBL" id="MDD0816906.1"/>
    </source>
</evidence>
<dbReference type="Proteomes" id="UP001528672">
    <property type="component" value="Unassembled WGS sequence"/>
</dbReference>
<keyword evidence="2" id="KW-0547">Nucleotide-binding</keyword>
<dbReference type="InterPro" id="IPR038727">
    <property type="entry name" value="NadR/Ttd14_AAA_dom"/>
</dbReference>
<protein>
    <submittedName>
        <fullName evidence="2">ATP-binding protein</fullName>
    </submittedName>
</protein>
<accession>A0ABT5MKI1</accession>
<name>A0ABT5MKI1_9BURK</name>
<keyword evidence="2" id="KW-0067">ATP-binding</keyword>
<evidence type="ECO:0000259" key="1">
    <source>
        <dbReference type="Pfam" id="PF13521"/>
    </source>
</evidence>
<dbReference type="InterPro" id="IPR027417">
    <property type="entry name" value="P-loop_NTPase"/>
</dbReference>
<dbReference type="SUPFAM" id="SSF52540">
    <property type="entry name" value="P-loop containing nucleoside triphosphate hydrolases"/>
    <property type="match status" value="1"/>
</dbReference>
<feature type="domain" description="NadR/Ttd14 AAA" evidence="1">
    <location>
        <begin position="8"/>
        <end position="166"/>
    </location>
</feature>
<dbReference type="GO" id="GO:0005524">
    <property type="term" value="F:ATP binding"/>
    <property type="evidence" value="ECO:0007669"/>
    <property type="project" value="UniProtKB-KW"/>
</dbReference>
<dbReference type="InterPro" id="IPR052735">
    <property type="entry name" value="NAD_biosynth-regulator"/>
</dbReference>
<dbReference type="EMBL" id="JAQSIO010000011">
    <property type="protein sequence ID" value="MDD0816906.1"/>
    <property type="molecule type" value="Genomic_DNA"/>
</dbReference>
<evidence type="ECO:0000313" key="3">
    <source>
        <dbReference type="Proteomes" id="UP001528672"/>
    </source>
</evidence>
<reference evidence="2 3" key="1">
    <citation type="submission" date="2023-02" db="EMBL/GenBank/DDBJ databases">
        <title>Bacterial whole genome sequence for Curvibacter sp. HBC28.</title>
        <authorList>
            <person name="Le V."/>
            <person name="Ko S.-R."/>
            <person name="Ahn C.-Y."/>
            <person name="Oh H.-M."/>
        </authorList>
    </citation>
    <scope>NUCLEOTIDE SEQUENCE [LARGE SCALE GENOMIC DNA]</scope>
    <source>
        <strain evidence="2 3">HBC28</strain>
    </source>
</reference>
<dbReference type="PANTHER" id="PTHR37512">
    <property type="entry name" value="TRIFUNCTIONAL NAD BIOSYNTHESIS/REGULATOR PROTEIN NADR"/>
    <property type="match status" value="1"/>
</dbReference>
<gene>
    <name evidence="2" type="ORF">PSQ39_19905</name>
</gene>
<dbReference type="PANTHER" id="PTHR37512:SF1">
    <property type="entry name" value="NADR_TTD14 AAA DOMAIN-CONTAINING PROTEIN"/>
    <property type="match status" value="1"/>
</dbReference>
<keyword evidence="3" id="KW-1185">Reference proteome</keyword>
<dbReference type="RefSeq" id="WP_273929123.1">
    <property type="nucleotide sequence ID" value="NZ_JAQSIO010000011.1"/>
</dbReference>
<organism evidence="2 3">
    <name type="scientific">Curvibacter microcysteis</name>
    <dbReference type="NCBI Taxonomy" id="3026419"/>
    <lineage>
        <taxon>Bacteria</taxon>
        <taxon>Pseudomonadati</taxon>
        <taxon>Pseudomonadota</taxon>
        <taxon>Betaproteobacteria</taxon>
        <taxon>Burkholderiales</taxon>
        <taxon>Comamonadaceae</taxon>
        <taxon>Curvibacter</taxon>
    </lineage>
</organism>
<proteinExistence type="predicted"/>
<dbReference type="Pfam" id="PF13521">
    <property type="entry name" value="AAA_28"/>
    <property type="match status" value="1"/>
</dbReference>
<dbReference type="Gene3D" id="3.40.50.300">
    <property type="entry name" value="P-loop containing nucleotide triphosphate hydrolases"/>
    <property type="match status" value="1"/>
</dbReference>
<sequence length="231" mass="25289">MPDLQHVICLLGAESTGKTALTLSLAQALRDCGLDCAVVPETLRQWCDEQGRTPRPDEQADIAHTQAQRIAEAAQRHPLVLADTSALMTAVYSDFLFADRSLYAHAAQAQARYGLSLLTGLDLPWVADGLQRDGPQVREPVDALLRQALQAQRLPYKVVYGQGAERGHNALSALVGLPWLQALPQAEALGERLRQQRDEARLNKPWQCEHCSDGGCEHKLFTGLLAARSVP</sequence>
<comment type="caution">
    <text evidence="2">The sequence shown here is derived from an EMBL/GenBank/DDBJ whole genome shotgun (WGS) entry which is preliminary data.</text>
</comment>